<evidence type="ECO:0000313" key="3">
    <source>
        <dbReference type="Proteomes" id="UP001396334"/>
    </source>
</evidence>
<comment type="caution">
    <text evidence="2">The sequence shown here is derived from an EMBL/GenBank/DDBJ whole genome shotgun (WGS) entry which is preliminary data.</text>
</comment>
<gene>
    <name evidence="2" type="ORF">V6N11_060055</name>
</gene>
<evidence type="ECO:0000256" key="1">
    <source>
        <dbReference type="SAM" id="MobiDB-lite"/>
    </source>
</evidence>
<dbReference type="EMBL" id="JBBPBN010001677">
    <property type="protein sequence ID" value="KAK8477783.1"/>
    <property type="molecule type" value="Genomic_DNA"/>
</dbReference>
<dbReference type="Proteomes" id="UP001396334">
    <property type="component" value="Unassembled WGS sequence"/>
</dbReference>
<name>A0ABR1ZCL4_9ROSI</name>
<proteinExistence type="predicted"/>
<feature type="region of interest" description="Disordered" evidence="1">
    <location>
        <begin position="1"/>
        <end position="23"/>
    </location>
</feature>
<keyword evidence="3" id="KW-1185">Reference proteome</keyword>
<reference evidence="2 3" key="1">
    <citation type="journal article" date="2024" name="G3 (Bethesda)">
        <title>Genome assembly of Hibiscus sabdariffa L. provides insights into metabolisms of medicinal natural products.</title>
        <authorList>
            <person name="Kim T."/>
        </authorList>
    </citation>
    <scope>NUCLEOTIDE SEQUENCE [LARGE SCALE GENOMIC DNA]</scope>
    <source>
        <strain evidence="2">TK-2024</strain>
        <tissue evidence="2">Old leaves</tissue>
    </source>
</reference>
<evidence type="ECO:0000313" key="2">
    <source>
        <dbReference type="EMBL" id="KAK8477783.1"/>
    </source>
</evidence>
<organism evidence="2 3">
    <name type="scientific">Hibiscus sabdariffa</name>
    <name type="common">roselle</name>
    <dbReference type="NCBI Taxonomy" id="183260"/>
    <lineage>
        <taxon>Eukaryota</taxon>
        <taxon>Viridiplantae</taxon>
        <taxon>Streptophyta</taxon>
        <taxon>Embryophyta</taxon>
        <taxon>Tracheophyta</taxon>
        <taxon>Spermatophyta</taxon>
        <taxon>Magnoliopsida</taxon>
        <taxon>eudicotyledons</taxon>
        <taxon>Gunneridae</taxon>
        <taxon>Pentapetalae</taxon>
        <taxon>rosids</taxon>
        <taxon>malvids</taxon>
        <taxon>Malvales</taxon>
        <taxon>Malvaceae</taxon>
        <taxon>Malvoideae</taxon>
        <taxon>Hibiscus</taxon>
    </lineage>
</organism>
<sequence>MSAPTLITGEHDENSFDITENRGQPGNRLVLGIPIPSALAIPSLEDGHTNRTESCSRFHVDVVKPCLSAKWFVTSYMQLLQHVDGGGQS</sequence>
<protein>
    <submittedName>
        <fullName evidence="2">Uncharacterized protein</fullName>
    </submittedName>
</protein>
<accession>A0ABR1ZCL4</accession>